<feature type="transmembrane region" description="Helical" evidence="5">
    <location>
        <begin position="327"/>
        <end position="352"/>
    </location>
</feature>
<comment type="caution">
    <text evidence="7">The sequence shown here is derived from an EMBL/GenBank/DDBJ whole genome shotgun (WGS) entry which is preliminary data.</text>
</comment>
<dbReference type="PANTHER" id="PTHR43471">
    <property type="entry name" value="ABC TRANSPORTER PERMEASE"/>
    <property type="match status" value="1"/>
</dbReference>
<dbReference type="Pfam" id="PF12698">
    <property type="entry name" value="ABC2_membrane_3"/>
    <property type="match status" value="1"/>
</dbReference>
<protein>
    <submittedName>
        <fullName evidence="7">ABC transporter permease</fullName>
    </submittedName>
</protein>
<evidence type="ECO:0000256" key="5">
    <source>
        <dbReference type="SAM" id="Phobius"/>
    </source>
</evidence>
<organism evidence="7 8">
    <name type="scientific">Lysobacter korlensis</name>
    <dbReference type="NCBI Taxonomy" id="553636"/>
    <lineage>
        <taxon>Bacteria</taxon>
        <taxon>Pseudomonadati</taxon>
        <taxon>Pseudomonadota</taxon>
        <taxon>Gammaproteobacteria</taxon>
        <taxon>Lysobacterales</taxon>
        <taxon>Lysobacteraceae</taxon>
        <taxon>Lysobacter</taxon>
    </lineage>
</organism>
<gene>
    <name evidence="7" type="ORF">ACFFGH_21545</name>
</gene>
<sequence length="371" mass="39104">MTANTRPRTVSGTTAPTFWQSATLVAEREIITKLRSKAFLFSALFLLVLIIGSIVIGQLVAQNAGDPKVATVSGTASIVAGVDGLDVTSAGSAEEAEELVRNGDVEAAILPTEDELGYRLVALESAPSGLVQLLSVRPEVELLDPADQSDMLIYFVALGFGLVFFSSAITFGATISQSVVEEKQTRVVEILMSAIPARALLAGKVIGNSALALGQIVLTAIAATLALALTGQQNLVGSLGPSVLWFIGFFGIGFLLLAALFAASSALVSRQEDVGSVTTPVTMLVMIPYFLVIFFNDNDLVLTIMSYVPFSAPVGMPMRIFLGEAQWWEPILSLAIIVVTTAAVVIAGARIYENSLLRTGPRVKLSEALKG</sequence>
<evidence type="ECO:0000259" key="6">
    <source>
        <dbReference type="Pfam" id="PF12698"/>
    </source>
</evidence>
<keyword evidence="3 5" id="KW-1133">Transmembrane helix</keyword>
<feature type="transmembrane region" description="Helical" evidence="5">
    <location>
        <begin position="152"/>
        <end position="175"/>
    </location>
</feature>
<dbReference type="EMBL" id="JBHLTG010000005">
    <property type="protein sequence ID" value="MFC0680424.1"/>
    <property type="molecule type" value="Genomic_DNA"/>
</dbReference>
<feature type="domain" description="ABC-2 type transporter transmembrane" evidence="6">
    <location>
        <begin position="37"/>
        <end position="349"/>
    </location>
</feature>
<feature type="transmembrane region" description="Helical" evidence="5">
    <location>
        <begin position="38"/>
        <end position="61"/>
    </location>
</feature>
<evidence type="ECO:0000313" key="7">
    <source>
        <dbReference type="EMBL" id="MFC0680424.1"/>
    </source>
</evidence>
<name>A0ABV6RUZ8_9GAMM</name>
<dbReference type="Proteomes" id="UP001589896">
    <property type="component" value="Unassembled WGS sequence"/>
</dbReference>
<dbReference type="InterPro" id="IPR013525">
    <property type="entry name" value="ABC2_TM"/>
</dbReference>
<accession>A0ABV6RUZ8</accession>
<reference evidence="7 8" key="1">
    <citation type="submission" date="2024-09" db="EMBL/GenBank/DDBJ databases">
        <authorList>
            <person name="Sun Q."/>
            <person name="Mori K."/>
        </authorList>
    </citation>
    <scope>NUCLEOTIDE SEQUENCE [LARGE SCALE GENOMIC DNA]</scope>
    <source>
        <strain evidence="7 8">KCTC 23076</strain>
    </source>
</reference>
<evidence type="ECO:0000256" key="2">
    <source>
        <dbReference type="ARBA" id="ARBA00022692"/>
    </source>
</evidence>
<dbReference type="PANTHER" id="PTHR43471:SF3">
    <property type="entry name" value="ABC TRANSPORTER PERMEASE PROTEIN NATB"/>
    <property type="match status" value="1"/>
</dbReference>
<evidence type="ECO:0000256" key="4">
    <source>
        <dbReference type="ARBA" id="ARBA00023136"/>
    </source>
</evidence>
<keyword evidence="4 5" id="KW-0472">Membrane</keyword>
<feature type="transmembrane region" description="Helical" evidence="5">
    <location>
        <begin position="212"/>
        <end position="231"/>
    </location>
</feature>
<evidence type="ECO:0000313" key="8">
    <source>
        <dbReference type="Proteomes" id="UP001589896"/>
    </source>
</evidence>
<evidence type="ECO:0000256" key="3">
    <source>
        <dbReference type="ARBA" id="ARBA00022989"/>
    </source>
</evidence>
<keyword evidence="8" id="KW-1185">Reference proteome</keyword>
<feature type="transmembrane region" description="Helical" evidence="5">
    <location>
        <begin position="243"/>
        <end position="268"/>
    </location>
</feature>
<evidence type="ECO:0000256" key="1">
    <source>
        <dbReference type="ARBA" id="ARBA00004141"/>
    </source>
</evidence>
<proteinExistence type="predicted"/>
<feature type="transmembrane region" description="Helical" evidence="5">
    <location>
        <begin position="300"/>
        <end position="321"/>
    </location>
</feature>
<dbReference type="RefSeq" id="WP_386672142.1">
    <property type="nucleotide sequence ID" value="NZ_JBHLTG010000005.1"/>
</dbReference>
<keyword evidence="2 5" id="KW-0812">Transmembrane</keyword>
<feature type="transmembrane region" description="Helical" evidence="5">
    <location>
        <begin position="274"/>
        <end position="295"/>
    </location>
</feature>
<comment type="subcellular location">
    <subcellularLocation>
        <location evidence="1">Membrane</location>
        <topology evidence="1">Multi-pass membrane protein</topology>
    </subcellularLocation>
</comment>